<dbReference type="SUPFAM" id="SSF103473">
    <property type="entry name" value="MFS general substrate transporter"/>
    <property type="match status" value="1"/>
</dbReference>
<sequence length="522" mass="57862">MEKLETNGVFSPSHRKWTILYLISSWSNNMGQGIVTTIVGPTQPYLAKNIDVSVDVINLAWSIQFIGYLIGSLISGIIFKRYLRNSKAKLVYMGSLMCIAGLSTLVIPFLVNFPTMGLFRFTQCFCIGAFMTADASLIIYTMGPIKSRPFTNAIHAICGVGCFLGTILARPFLPPSNDDMEDLCGKGNSSDSSGNMPHFEIDSLYGVQSIAWPFLIGGIFTVAASMGYIILATLPLKMPIFSYGDYSSSSPDQNEAPVQGKRVLTHWKTMLVFVFIFYVLSCGIERIFQPMAFTFGICGPLALQPAAAIIIDSCYNGGFMCGRIVSVGLAGIIRPRNMIYICLLFAFVGSIVLLFGAGTNVMALYSGTAILGFFVSWQFGSCYSFIAGKGDITGSLSSIFFIAGGLGSAIFPTIMQMYLYCTWVLRIWFQDPLLSIHRFMINNFLPTTSRMLLHAVVVRYCNPDCVHNRFGRTYLASRLCRPFPCTNEWRYVNMLSHSVLILDLREKGMNRTKRTGKTMDKF</sequence>
<name>A0A7R8CFC4_LEPSM</name>
<gene>
    <name evidence="4" type="ORF">LSAA_3122</name>
</gene>
<dbReference type="Pfam" id="PF07690">
    <property type="entry name" value="MFS_1"/>
    <property type="match status" value="1"/>
</dbReference>
<dbReference type="EMBL" id="HG994590">
    <property type="protein sequence ID" value="CAF2805204.1"/>
    <property type="molecule type" value="Genomic_DNA"/>
</dbReference>
<protein>
    <submittedName>
        <fullName evidence="4">(salmon louse) hypothetical protein</fullName>
    </submittedName>
</protein>
<evidence type="ECO:0000313" key="5">
    <source>
        <dbReference type="Proteomes" id="UP000675881"/>
    </source>
</evidence>
<evidence type="ECO:0000313" key="4">
    <source>
        <dbReference type="EMBL" id="CAF2805204.1"/>
    </source>
</evidence>
<dbReference type="InterPro" id="IPR036259">
    <property type="entry name" value="MFS_trans_sf"/>
</dbReference>
<dbReference type="PANTHER" id="PTHR23121">
    <property type="entry name" value="SODIUM-DEPENDENT GLUCOSE TRANSPORTER 1"/>
    <property type="match status" value="1"/>
</dbReference>
<dbReference type="GO" id="GO:0022857">
    <property type="term" value="F:transmembrane transporter activity"/>
    <property type="evidence" value="ECO:0007669"/>
    <property type="project" value="InterPro"/>
</dbReference>
<keyword evidence="3" id="KW-0472">Membrane</keyword>
<accession>A0A7R8CFC4</accession>
<evidence type="ECO:0000256" key="3">
    <source>
        <dbReference type="ARBA" id="ARBA00023136"/>
    </source>
</evidence>
<dbReference type="OrthoDB" id="546893at2759"/>
<reference evidence="4" key="1">
    <citation type="submission" date="2021-02" db="EMBL/GenBank/DDBJ databases">
        <authorList>
            <person name="Bekaert M."/>
        </authorList>
    </citation>
    <scope>NUCLEOTIDE SEQUENCE</scope>
    <source>
        <strain evidence="4">IoA-00</strain>
    </source>
</reference>
<evidence type="ECO:0000256" key="2">
    <source>
        <dbReference type="ARBA" id="ARBA00022989"/>
    </source>
</evidence>
<organism evidence="4 5">
    <name type="scientific">Lepeophtheirus salmonis</name>
    <name type="common">Salmon louse</name>
    <name type="synonym">Caligus salmonis</name>
    <dbReference type="NCBI Taxonomy" id="72036"/>
    <lineage>
        <taxon>Eukaryota</taxon>
        <taxon>Metazoa</taxon>
        <taxon>Ecdysozoa</taxon>
        <taxon>Arthropoda</taxon>
        <taxon>Crustacea</taxon>
        <taxon>Multicrustacea</taxon>
        <taxon>Hexanauplia</taxon>
        <taxon>Copepoda</taxon>
        <taxon>Siphonostomatoida</taxon>
        <taxon>Caligidae</taxon>
        <taxon>Lepeophtheirus</taxon>
    </lineage>
</organism>
<dbReference type="InterPro" id="IPR011701">
    <property type="entry name" value="MFS"/>
</dbReference>
<keyword evidence="1" id="KW-0812">Transmembrane</keyword>
<dbReference type="PANTHER" id="PTHR23121:SF9">
    <property type="entry name" value="SODIUM-DEPENDENT GLUCOSE TRANSPORTER 1"/>
    <property type="match status" value="1"/>
</dbReference>
<dbReference type="AlphaFoldDB" id="A0A7R8CFC4"/>
<evidence type="ECO:0000256" key="1">
    <source>
        <dbReference type="ARBA" id="ARBA00022692"/>
    </source>
</evidence>
<dbReference type="Gene3D" id="1.20.1250.20">
    <property type="entry name" value="MFS general substrate transporter like domains"/>
    <property type="match status" value="1"/>
</dbReference>
<keyword evidence="2" id="KW-1133">Transmembrane helix</keyword>
<dbReference type="Proteomes" id="UP000675881">
    <property type="component" value="Chromosome 11"/>
</dbReference>
<keyword evidence="5" id="KW-1185">Reference proteome</keyword>
<proteinExistence type="predicted"/>